<comment type="caution">
    <text evidence="2">The sequence shown here is derived from an EMBL/GenBank/DDBJ whole genome shotgun (WGS) entry which is preliminary data.</text>
</comment>
<evidence type="ECO:0000259" key="1">
    <source>
        <dbReference type="Pfam" id="PF09924"/>
    </source>
</evidence>
<dbReference type="InterPro" id="IPR016732">
    <property type="entry name" value="UCP018688"/>
</dbReference>
<dbReference type="Gene3D" id="3.40.630.30">
    <property type="match status" value="1"/>
</dbReference>
<name>X0YRD2_9ZZZZ</name>
<dbReference type="AlphaFoldDB" id="X0YRD2"/>
<organism evidence="2">
    <name type="scientific">marine sediment metagenome</name>
    <dbReference type="NCBI Taxonomy" id="412755"/>
    <lineage>
        <taxon>unclassified sequences</taxon>
        <taxon>metagenomes</taxon>
        <taxon>ecological metagenomes</taxon>
    </lineage>
</organism>
<dbReference type="InterPro" id="IPR016181">
    <property type="entry name" value="Acyl_CoA_acyltransferase"/>
</dbReference>
<feature type="non-terminal residue" evidence="2">
    <location>
        <position position="1"/>
    </location>
</feature>
<dbReference type="InterPro" id="IPR024320">
    <property type="entry name" value="LPG_synthase_C"/>
</dbReference>
<accession>X0YRD2</accession>
<gene>
    <name evidence="2" type="ORF">S01H4_09778</name>
</gene>
<reference evidence="2" key="1">
    <citation type="journal article" date="2014" name="Front. Microbiol.">
        <title>High frequency of phylogenetically diverse reductive dehalogenase-homologous genes in deep subseafloor sedimentary metagenomes.</title>
        <authorList>
            <person name="Kawai M."/>
            <person name="Futagami T."/>
            <person name="Toyoda A."/>
            <person name="Takaki Y."/>
            <person name="Nishi S."/>
            <person name="Hori S."/>
            <person name="Arai W."/>
            <person name="Tsubouchi T."/>
            <person name="Morono Y."/>
            <person name="Uchiyama I."/>
            <person name="Ito T."/>
            <person name="Fujiyama A."/>
            <person name="Inagaki F."/>
            <person name="Takami H."/>
        </authorList>
    </citation>
    <scope>NUCLEOTIDE SEQUENCE</scope>
    <source>
        <strain evidence="2">Expedition CK06-06</strain>
    </source>
</reference>
<sequence length="205" mass="25198">EYFRKYPPENSEFTFTNLFMWRNYYNFLFTEFKEHLILFSYDYLKNRRKPINTDSKDYIYFFPPIGPNPDEIIIELFENNSNIEIHRVPEKICKKLTQNEKFNKLNMDHLKDRNNWDYVYNKEEILNLAGNKYRQNRRWLQKFLNNYDYDFKVITGDLVEKCKELQLEWCIIRACTEDESLEAEQEAIYEALKIKNQKGHKNYCV</sequence>
<protein>
    <recommendedName>
        <fullName evidence="1">Phosphatidylglycerol lysyltransferase C-terminal domain-containing protein</fullName>
    </recommendedName>
</protein>
<dbReference type="PANTHER" id="PTHR41373">
    <property type="entry name" value="DUF2156 DOMAIN-CONTAINING PROTEIN"/>
    <property type="match status" value="1"/>
</dbReference>
<dbReference type="Pfam" id="PF09924">
    <property type="entry name" value="LPG_synthase_C"/>
    <property type="match status" value="1"/>
</dbReference>
<dbReference type="SUPFAM" id="SSF55729">
    <property type="entry name" value="Acyl-CoA N-acyltransferases (Nat)"/>
    <property type="match status" value="2"/>
</dbReference>
<dbReference type="EMBL" id="BART01003604">
    <property type="protein sequence ID" value="GAG58919.1"/>
    <property type="molecule type" value="Genomic_DNA"/>
</dbReference>
<dbReference type="PANTHER" id="PTHR41373:SF1">
    <property type="entry name" value="PHOSPHATIDYLGLYCEROL LYSYLTRANSFERASE C-TERMINAL DOMAIN-CONTAINING PROTEIN"/>
    <property type="match status" value="1"/>
</dbReference>
<proteinExistence type="predicted"/>
<feature type="domain" description="Phosphatidylglycerol lysyltransferase C-terminal" evidence="1">
    <location>
        <begin position="4"/>
        <end position="196"/>
    </location>
</feature>
<evidence type="ECO:0000313" key="2">
    <source>
        <dbReference type="EMBL" id="GAG58919.1"/>
    </source>
</evidence>